<dbReference type="InterPro" id="IPR029058">
    <property type="entry name" value="AB_hydrolase_fold"/>
</dbReference>
<dbReference type="Proteomes" id="UP000612808">
    <property type="component" value="Unassembled WGS sequence"/>
</dbReference>
<protein>
    <submittedName>
        <fullName evidence="1">Thioesterase</fullName>
    </submittedName>
</protein>
<dbReference type="SUPFAM" id="SSF53474">
    <property type="entry name" value="alpha/beta-Hydrolases"/>
    <property type="match status" value="1"/>
</dbReference>
<name>A0A8J3J737_9ACTN</name>
<comment type="caution">
    <text evidence="1">The sequence shown here is derived from an EMBL/GenBank/DDBJ whole genome shotgun (WGS) entry which is preliminary data.</text>
</comment>
<evidence type="ECO:0000313" key="1">
    <source>
        <dbReference type="EMBL" id="GID12826.1"/>
    </source>
</evidence>
<gene>
    <name evidence="1" type="ORF">Aru02nite_37150</name>
</gene>
<keyword evidence="2" id="KW-1185">Reference proteome</keyword>
<reference evidence="1" key="1">
    <citation type="submission" date="2021-01" db="EMBL/GenBank/DDBJ databases">
        <title>Whole genome shotgun sequence of Actinocatenispora rupis NBRC 107355.</title>
        <authorList>
            <person name="Komaki H."/>
            <person name="Tamura T."/>
        </authorList>
    </citation>
    <scope>NUCLEOTIDE SEQUENCE</scope>
    <source>
        <strain evidence="1">NBRC 107355</strain>
    </source>
</reference>
<dbReference type="Gene3D" id="3.40.50.1820">
    <property type="entry name" value="alpha/beta hydrolase"/>
    <property type="match status" value="1"/>
</dbReference>
<accession>A0A8J3J737</accession>
<proteinExistence type="predicted"/>
<dbReference type="EMBL" id="BOMB01000021">
    <property type="protein sequence ID" value="GID12826.1"/>
    <property type="molecule type" value="Genomic_DNA"/>
</dbReference>
<evidence type="ECO:0000313" key="2">
    <source>
        <dbReference type="Proteomes" id="UP000612808"/>
    </source>
</evidence>
<sequence>MALCPVDGIRGRPAAVLLPGTASTGDFVAATFGPALTAAGYALVTGDPPRGPDPLTAWYGQLGAAVRRYRPLLVGGISLGAHLAARWLVENGRGTVRAADPYGAGIRGLVVALPGWLGRPGADTPAAALSRAGALAVRRDGLAATLARTRAHTPGWLGAELVSGWSRYRPDELVDTLLAAASAAAPDAAGLARIRTAAGVVGFVDDPVHPAGIARDWARLLPHAGHRELPMAAIAADPGRLGTAALAALADAG</sequence>
<dbReference type="AlphaFoldDB" id="A0A8J3J737"/>
<organism evidence="1 2">
    <name type="scientific">Actinocatenispora rupis</name>
    <dbReference type="NCBI Taxonomy" id="519421"/>
    <lineage>
        <taxon>Bacteria</taxon>
        <taxon>Bacillati</taxon>
        <taxon>Actinomycetota</taxon>
        <taxon>Actinomycetes</taxon>
        <taxon>Micromonosporales</taxon>
        <taxon>Micromonosporaceae</taxon>
        <taxon>Actinocatenispora</taxon>
    </lineage>
</organism>